<evidence type="ECO:0000256" key="3">
    <source>
        <dbReference type="ARBA" id="ARBA00023014"/>
    </source>
</evidence>
<keyword evidence="3" id="KW-0411">Iron-sulfur</keyword>
<evidence type="ECO:0000256" key="2">
    <source>
        <dbReference type="ARBA" id="ARBA00023004"/>
    </source>
</evidence>
<feature type="domain" description="4Fe-4S ferredoxin-type" evidence="4">
    <location>
        <begin position="7"/>
        <end position="36"/>
    </location>
</feature>
<proteinExistence type="predicted"/>
<dbReference type="GO" id="GO:0046872">
    <property type="term" value="F:metal ion binding"/>
    <property type="evidence" value="ECO:0007669"/>
    <property type="project" value="UniProtKB-KW"/>
</dbReference>
<dbReference type="EMBL" id="NJBN01000002">
    <property type="protein sequence ID" value="TKJ41730.1"/>
    <property type="molecule type" value="Genomic_DNA"/>
</dbReference>
<gene>
    <name evidence="5" type="ORF">CEE37_03950</name>
</gene>
<organism evidence="5 6">
    <name type="scientific">candidate division LCP-89 bacterium B3_LCP</name>
    <dbReference type="NCBI Taxonomy" id="2012998"/>
    <lineage>
        <taxon>Bacteria</taxon>
        <taxon>Pseudomonadati</taxon>
        <taxon>Bacteria division LCP-89</taxon>
    </lineage>
</organism>
<dbReference type="PROSITE" id="PS00198">
    <property type="entry name" value="4FE4S_FER_1"/>
    <property type="match status" value="1"/>
</dbReference>
<keyword evidence="2" id="KW-0408">Iron</keyword>
<dbReference type="SUPFAM" id="SSF54862">
    <property type="entry name" value="4Fe-4S ferredoxins"/>
    <property type="match status" value="1"/>
</dbReference>
<dbReference type="AlphaFoldDB" id="A0A532V3D6"/>
<name>A0A532V3D6_UNCL8</name>
<evidence type="ECO:0000313" key="5">
    <source>
        <dbReference type="EMBL" id="TKJ41730.1"/>
    </source>
</evidence>
<dbReference type="Proteomes" id="UP000319619">
    <property type="component" value="Unassembled WGS sequence"/>
</dbReference>
<accession>A0A532V3D6</accession>
<evidence type="ECO:0000259" key="4">
    <source>
        <dbReference type="PROSITE" id="PS51379"/>
    </source>
</evidence>
<feature type="domain" description="4Fe-4S ferredoxin-type" evidence="4">
    <location>
        <begin position="40"/>
        <end position="70"/>
    </location>
</feature>
<dbReference type="Pfam" id="PF12838">
    <property type="entry name" value="Fer4_7"/>
    <property type="match status" value="1"/>
</dbReference>
<protein>
    <submittedName>
        <fullName evidence="5">4Fe-4S ferredoxin</fullName>
    </submittedName>
</protein>
<evidence type="ECO:0000256" key="1">
    <source>
        <dbReference type="ARBA" id="ARBA00022723"/>
    </source>
</evidence>
<sequence length="264" mass="29315">MQKVTRKIIEIEESLCDGCGLCIPACPEQAIELVETSDGLKAQIVKELFCDGLGACLGDCPTGALTINEREADPYDDQATVEHIKKNAPEMLQEHLQHIQKHAGEIGIEQKSDVPEFAGCPSSRTMQWSDTAKSPDDSNRKVRFQSELRQWPIQLHLVPPFAPFFKDAKLAVVADCVPFTYANFHQDFLKDKAIVVGCPKLDDAQAYVEKISQIIKFGQPVSLEVVYMEVPCCSGLVNIVGQAMERSGKELHLTETIINIRSEE</sequence>
<dbReference type="InterPro" id="IPR017900">
    <property type="entry name" value="4Fe4S_Fe_S_CS"/>
</dbReference>
<dbReference type="Gene3D" id="3.30.70.20">
    <property type="match status" value="1"/>
</dbReference>
<comment type="caution">
    <text evidence="5">The sequence shown here is derived from an EMBL/GenBank/DDBJ whole genome shotgun (WGS) entry which is preliminary data.</text>
</comment>
<dbReference type="GO" id="GO:0051536">
    <property type="term" value="F:iron-sulfur cluster binding"/>
    <property type="evidence" value="ECO:0007669"/>
    <property type="project" value="UniProtKB-KW"/>
</dbReference>
<evidence type="ECO:0000313" key="6">
    <source>
        <dbReference type="Proteomes" id="UP000319619"/>
    </source>
</evidence>
<dbReference type="InterPro" id="IPR017896">
    <property type="entry name" value="4Fe4S_Fe-S-bd"/>
</dbReference>
<dbReference type="PANTHER" id="PTHR42895">
    <property type="entry name" value="IRON-SULFUR CLUSTER-BINDING PROTEIN-RELATED"/>
    <property type="match status" value="1"/>
</dbReference>
<dbReference type="PANTHER" id="PTHR42895:SF1">
    <property type="entry name" value="IRON-SULFUR CLUSTER PROTEIN"/>
    <property type="match status" value="1"/>
</dbReference>
<dbReference type="InterPro" id="IPR052911">
    <property type="entry name" value="Corrinoid_activation_enz"/>
</dbReference>
<dbReference type="PROSITE" id="PS51379">
    <property type="entry name" value="4FE4S_FER_2"/>
    <property type="match status" value="2"/>
</dbReference>
<reference evidence="5 6" key="1">
    <citation type="submission" date="2017-06" db="EMBL/GenBank/DDBJ databases">
        <title>Novel microbial phyla capable of carbon fixation and sulfur reduction in deep-sea sediments.</title>
        <authorList>
            <person name="Huang J."/>
            <person name="Baker B."/>
            <person name="Wang Y."/>
        </authorList>
    </citation>
    <scope>NUCLEOTIDE SEQUENCE [LARGE SCALE GENOMIC DNA]</scope>
    <source>
        <strain evidence="5">B3_LCP</strain>
    </source>
</reference>
<keyword evidence="1" id="KW-0479">Metal-binding</keyword>